<evidence type="ECO:0008006" key="3">
    <source>
        <dbReference type="Google" id="ProtNLM"/>
    </source>
</evidence>
<accession>A0A8S1RRY4</accession>
<dbReference type="Proteomes" id="UP000692954">
    <property type="component" value="Unassembled WGS sequence"/>
</dbReference>
<evidence type="ECO:0000313" key="1">
    <source>
        <dbReference type="EMBL" id="CAD8129705.1"/>
    </source>
</evidence>
<gene>
    <name evidence="1" type="ORF">PSON_ATCC_30995.1.T2390003</name>
</gene>
<sequence length="207" mass="25079">MNFSNDDLLRGLQQEELSREKEIDYYNESKKRLEKIKILIQLTKDNQVIYSKDGAILRVEQILGVFNYQETFNNTDQIYKLSWQGQYCRKKKKVGKWVAYWDKKILENVGGYYKDGQKQGLWKDLQLNYCDKVKVFETGGYHYGQKRGFWNYIWCDEKIDCEFYIKEGKKYVNWYESDEGLQIQKQIIYEDDYNKNGIYDPFKQMQI</sequence>
<comment type="caution">
    <text evidence="1">The sequence shown here is derived from an EMBL/GenBank/DDBJ whole genome shotgun (WGS) entry which is preliminary data.</text>
</comment>
<evidence type="ECO:0000313" key="2">
    <source>
        <dbReference type="Proteomes" id="UP000692954"/>
    </source>
</evidence>
<keyword evidence="2" id="KW-1185">Reference proteome</keyword>
<dbReference type="PANTHER" id="PTHR33706:SF1">
    <property type="entry name" value="TPR REPEAT PROTEIN"/>
    <property type="match status" value="1"/>
</dbReference>
<dbReference type="PANTHER" id="PTHR33706">
    <property type="entry name" value="MORN VARIANT REPEAT PROTEIN"/>
    <property type="match status" value="1"/>
</dbReference>
<name>A0A8S1RRY4_9CILI</name>
<dbReference type="OrthoDB" id="5981048at2759"/>
<protein>
    <recommendedName>
        <fullName evidence="3">MORN repeat protein</fullName>
    </recommendedName>
</protein>
<reference evidence="1" key="1">
    <citation type="submission" date="2021-01" db="EMBL/GenBank/DDBJ databases">
        <authorList>
            <consortium name="Genoscope - CEA"/>
            <person name="William W."/>
        </authorList>
    </citation>
    <scope>NUCLEOTIDE SEQUENCE</scope>
</reference>
<dbReference type="AlphaFoldDB" id="A0A8S1RRY4"/>
<proteinExistence type="predicted"/>
<dbReference type="EMBL" id="CAJJDN010000239">
    <property type="protein sequence ID" value="CAD8129705.1"/>
    <property type="molecule type" value="Genomic_DNA"/>
</dbReference>
<organism evidence="1 2">
    <name type="scientific">Paramecium sonneborni</name>
    <dbReference type="NCBI Taxonomy" id="65129"/>
    <lineage>
        <taxon>Eukaryota</taxon>
        <taxon>Sar</taxon>
        <taxon>Alveolata</taxon>
        <taxon>Ciliophora</taxon>
        <taxon>Intramacronucleata</taxon>
        <taxon>Oligohymenophorea</taxon>
        <taxon>Peniculida</taxon>
        <taxon>Parameciidae</taxon>
        <taxon>Paramecium</taxon>
    </lineage>
</organism>